<feature type="binding site" evidence="5">
    <location>
        <position position="227"/>
    </location>
    <ligand>
        <name>dimethylallyl diphosphate</name>
        <dbReference type="ChEBI" id="CHEBI:57623"/>
    </ligand>
</feature>
<dbReference type="GO" id="GO:0050992">
    <property type="term" value="P:dimethylallyl diphosphate biosynthetic process"/>
    <property type="evidence" value="ECO:0007669"/>
    <property type="project" value="UniProtKB-UniRule"/>
</dbReference>
<evidence type="ECO:0000256" key="4">
    <source>
        <dbReference type="ARBA" id="ARBA00023014"/>
    </source>
</evidence>
<dbReference type="Proteomes" id="UP000252554">
    <property type="component" value="Unassembled WGS sequence"/>
</dbReference>
<evidence type="ECO:0000313" key="6">
    <source>
        <dbReference type="EMBL" id="QWV17192.1"/>
    </source>
</evidence>
<keyword evidence="4 5" id="KW-0411">Iron-sulfur</keyword>
<feature type="binding site" evidence="5">
    <location>
        <position position="270"/>
    </location>
    <ligand>
        <name>dimethylallyl diphosphate</name>
        <dbReference type="ChEBI" id="CHEBI:57623"/>
    </ligand>
</feature>
<feature type="binding site" evidence="5">
    <location>
        <position position="226"/>
    </location>
    <ligand>
        <name>dimethylallyl diphosphate</name>
        <dbReference type="ChEBI" id="CHEBI:57623"/>
    </ligand>
</feature>
<dbReference type="GO" id="GO:0046872">
    <property type="term" value="F:metal ion binding"/>
    <property type="evidence" value="ECO:0007669"/>
    <property type="project" value="UniProtKB-KW"/>
</dbReference>
<dbReference type="HAMAP" id="MF_00191">
    <property type="entry name" value="IspH"/>
    <property type="match status" value="1"/>
</dbReference>
<dbReference type="CDD" id="cd13944">
    <property type="entry name" value="lytB_ispH"/>
    <property type="match status" value="1"/>
</dbReference>
<comment type="catalytic activity">
    <reaction evidence="5">
        <text>dimethylallyl diphosphate + 2 oxidized [2Fe-2S]-[ferredoxin] + H2O = (2E)-4-hydroxy-3-methylbut-2-enyl diphosphate + 2 reduced [2Fe-2S]-[ferredoxin] + 2 H(+)</text>
        <dbReference type="Rhea" id="RHEA:24825"/>
        <dbReference type="Rhea" id="RHEA-COMP:10000"/>
        <dbReference type="Rhea" id="RHEA-COMP:10001"/>
        <dbReference type="ChEBI" id="CHEBI:15377"/>
        <dbReference type="ChEBI" id="CHEBI:15378"/>
        <dbReference type="ChEBI" id="CHEBI:33737"/>
        <dbReference type="ChEBI" id="CHEBI:33738"/>
        <dbReference type="ChEBI" id="CHEBI:57623"/>
        <dbReference type="ChEBI" id="CHEBI:128753"/>
        <dbReference type="EC" id="1.17.7.4"/>
    </reaction>
</comment>
<feature type="binding site" evidence="5">
    <location>
        <position position="41"/>
    </location>
    <ligand>
        <name>(2E)-4-hydroxy-3-methylbut-2-enyl diphosphate</name>
        <dbReference type="ChEBI" id="CHEBI:128753"/>
    </ligand>
</feature>
<keyword evidence="3 5" id="KW-0408">Iron</keyword>
<dbReference type="EMBL" id="QNTV01000011">
    <property type="protein sequence ID" value="RBA56291.1"/>
    <property type="molecule type" value="Genomic_DNA"/>
</dbReference>
<dbReference type="RefSeq" id="WP_128120910.1">
    <property type="nucleotide sequence ID" value="NZ_CP076683.1"/>
</dbReference>
<comment type="cofactor">
    <cofactor evidence="5">
        <name>[4Fe-4S] cluster</name>
        <dbReference type="ChEBI" id="CHEBI:49883"/>
    </cofactor>
    <text evidence="5">Binds 1 [4Fe-4S] cluster per subunit.</text>
</comment>
<feature type="binding site" evidence="5">
    <location>
        <position position="74"/>
    </location>
    <ligand>
        <name>(2E)-4-hydroxy-3-methylbut-2-enyl diphosphate</name>
        <dbReference type="ChEBI" id="CHEBI:128753"/>
    </ligand>
</feature>
<evidence type="ECO:0000256" key="2">
    <source>
        <dbReference type="ARBA" id="ARBA00022723"/>
    </source>
</evidence>
<name>A0A365PSE7_9GAMM</name>
<feature type="binding site" evidence="5">
    <location>
        <position position="198"/>
    </location>
    <ligand>
        <name>[4Fe-4S] cluster</name>
        <dbReference type="ChEBI" id="CHEBI:49883"/>
    </ligand>
</feature>
<dbReference type="NCBIfam" id="NF002188">
    <property type="entry name" value="PRK01045.1-2"/>
    <property type="match status" value="1"/>
</dbReference>
<feature type="binding site" evidence="5">
    <location>
        <position position="270"/>
    </location>
    <ligand>
        <name>isopentenyl diphosphate</name>
        <dbReference type="ChEBI" id="CHEBI:128769"/>
    </ligand>
</feature>
<dbReference type="AlphaFoldDB" id="A0A365PSE7"/>
<dbReference type="Proteomes" id="UP000683436">
    <property type="component" value="Chromosome"/>
</dbReference>
<dbReference type="Gene3D" id="3.40.50.11270">
    <property type="match status" value="1"/>
</dbReference>
<feature type="binding site" evidence="5">
    <location>
        <position position="41"/>
    </location>
    <ligand>
        <name>dimethylallyl diphosphate</name>
        <dbReference type="ChEBI" id="CHEBI:57623"/>
    </ligand>
</feature>
<feature type="binding site" evidence="5">
    <location>
        <position position="228"/>
    </location>
    <ligand>
        <name>dimethylallyl diphosphate</name>
        <dbReference type="ChEBI" id="CHEBI:57623"/>
    </ligand>
</feature>
<accession>A0A365PSE7</accession>
<dbReference type="Pfam" id="PF02401">
    <property type="entry name" value="LYTB"/>
    <property type="match status" value="1"/>
</dbReference>
<feature type="binding site" evidence="5">
    <location>
        <position position="124"/>
    </location>
    <ligand>
        <name>isopentenyl diphosphate</name>
        <dbReference type="ChEBI" id="CHEBI:128769"/>
    </ligand>
</feature>
<keyword evidence="9" id="KW-1185">Reference proteome</keyword>
<feature type="binding site" evidence="5">
    <location>
        <position position="227"/>
    </location>
    <ligand>
        <name>(2E)-4-hydroxy-3-methylbut-2-enyl diphosphate</name>
        <dbReference type="ChEBI" id="CHEBI:128753"/>
    </ligand>
</feature>
<feature type="binding site" evidence="5">
    <location>
        <position position="12"/>
    </location>
    <ligand>
        <name>[4Fe-4S] cluster</name>
        <dbReference type="ChEBI" id="CHEBI:49883"/>
    </ligand>
</feature>
<evidence type="ECO:0000313" key="7">
    <source>
        <dbReference type="EMBL" id="RBA56291.1"/>
    </source>
</evidence>
<keyword evidence="5 7" id="KW-0560">Oxidoreductase</keyword>
<evidence type="ECO:0000256" key="3">
    <source>
        <dbReference type="ARBA" id="ARBA00023004"/>
    </source>
</evidence>
<evidence type="ECO:0000256" key="5">
    <source>
        <dbReference type="HAMAP-Rule" id="MF_00191"/>
    </source>
</evidence>
<feature type="binding site" evidence="5">
    <location>
        <position position="41"/>
    </location>
    <ligand>
        <name>isopentenyl diphosphate</name>
        <dbReference type="ChEBI" id="CHEBI:128769"/>
    </ligand>
</feature>
<gene>
    <name evidence="5 6" type="primary">ispH</name>
    <name evidence="6" type="synonym">lytB</name>
    <name evidence="7" type="ORF">DQ403_14645</name>
    <name evidence="6" type="ORF">KQ248_00260</name>
</gene>
<feature type="active site" description="Proton donor" evidence="5">
    <location>
        <position position="126"/>
    </location>
</feature>
<comment type="pathway">
    <text evidence="5">Isoprenoid biosynthesis; dimethylallyl diphosphate biosynthesis; dimethylallyl diphosphate from (2E)-4-hydroxy-3-methylbutenyl diphosphate: step 1/1.</text>
</comment>
<keyword evidence="1 5" id="KW-0004">4Fe-4S</keyword>
<dbReference type="UniPathway" id="UPA00056">
    <property type="reaction ID" value="UER00097"/>
</dbReference>
<dbReference type="EC" id="1.17.7.4" evidence="5"/>
<feature type="binding site" evidence="5">
    <location>
        <position position="227"/>
    </location>
    <ligand>
        <name>isopentenyl diphosphate</name>
        <dbReference type="ChEBI" id="CHEBI:128769"/>
    </ligand>
</feature>
<feature type="binding site" evidence="5">
    <location>
        <position position="228"/>
    </location>
    <ligand>
        <name>(2E)-4-hydroxy-3-methylbut-2-enyl diphosphate</name>
        <dbReference type="ChEBI" id="CHEBI:128753"/>
    </ligand>
</feature>
<dbReference type="InterPro" id="IPR003451">
    <property type="entry name" value="LytB/IspH"/>
</dbReference>
<dbReference type="GO" id="GO:0051745">
    <property type="term" value="F:4-hydroxy-3-methylbut-2-enyl diphosphate reductase activity"/>
    <property type="evidence" value="ECO:0007669"/>
    <property type="project" value="UniProtKB-UniRule"/>
</dbReference>
<keyword evidence="2 5" id="KW-0479">Metal-binding</keyword>
<reference evidence="6 9" key="2">
    <citation type="submission" date="2021-06" db="EMBL/GenBank/DDBJ databases">
        <title>Microbial metabolic specificity influences pelagic lipid remineralization.</title>
        <authorList>
            <person name="Behrendt L."/>
            <person name="Hunter J.E."/>
            <person name="Alcolombri U."/>
            <person name="Smriga S."/>
            <person name="Mincer T."/>
            <person name="Lowenstein D.P."/>
            <person name="Peaudecerf F.J."/>
            <person name="Fernandez V.I."/>
            <person name="Fredricks H."/>
            <person name="Almblad H."/>
            <person name="Harrison J.J."/>
            <person name="Stocker R."/>
            <person name="Van Mooy B.A.S."/>
        </authorList>
    </citation>
    <scope>NUCLEOTIDE SEQUENCE [LARGE SCALE GENOMIC DNA]</scope>
    <source>
        <strain evidence="6 9">A252</strain>
    </source>
</reference>
<comment type="pathway">
    <text evidence="5">Isoprenoid biosynthesis; isopentenyl diphosphate biosynthesis via DXP pathway; isopentenyl diphosphate from 1-deoxy-D-xylulose 5-phosphate: step 6/6.</text>
</comment>
<evidence type="ECO:0000313" key="9">
    <source>
        <dbReference type="Proteomes" id="UP000683436"/>
    </source>
</evidence>
<feature type="binding site" evidence="5">
    <location>
        <position position="74"/>
    </location>
    <ligand>
        <name>isopentenyl diphosphate</name>
        <dbReference type="ChEBI" id="CHEBI:128769"/>
    </ligand>
</feature>
<dbReference type="GO" id="GO:0019288">
    <property type="term" value="P:isopentenyl diphosphate biosynthetic process, methylerythritol 4-phosphate pathway"/>
    <property type="evidence" value="ECO:0007669"/>
    <property type="project" value="UniProtKB-UniRule"/>
</dbReference>
<dbReference type="NCBIfam" id="TIGR00216">
    <property type="entry name" value="ispH_lytB"/>
    <property type="match status" value="1"/>
</dbReference>
<feature type="binding site" evidence="5">
    <location>
        <position position="96"/>
    </location>
    <ligand>
        <name>[4Fe-4S] cluster</name>
        <dbReference type="ChEBI" id="CHEBI:49883"/>
    </ligand>
</feature>
<protein>
    <recommendedName>
        <fullName evidence="5">4-hydroxy-3-methylbut-2-enyl diphosphate reductase</fullName>
        <shortName evidence="5">HMBPP reductase</shortName>
        <ecNumber evidence="5">1.17.7.4</ecNumber>
    </recommendedName>
</protein>
<feature type="binding site" evidence="5">
    <location>
        <position position="226"/>
    </location>
    <ligand>
        <name>(2E)-4-hydroxy-3-methylbut-2-enyl diphosphate</name>
        <dbReference type="ChEBI" id="CHEBI:128753"/>
    </ligand>
</feature>
<organism evidence="7 8">
    <name type="scientific">Stutzerimonas zhaodongensis</name>
    <dbReference type="NCBI Taxonomy" id="1176257"/>
    <lineage>
        <taxon>Bacteria</taxon>
        <taxon>Pseudomonadati</taxon>
        <taxon>Pseudomonadota</taxon>
        <taxon>Gammaproteobacteria</taxon>
        <taxon>Pseudomonadales</taxon>
        <taxon>Pseudomonadaceae</taxon>
        <taxon>Stutzerimonas</taxon>
    </lineage>
</organism>
<dbReference type="GO" id="GO:0016114">
    <property type="term" value="P:terpenoid biosynthetic process"/>
    <property type="evidence" value="ECO:0007669"/>
    <property type="project" value="UniProtKB-UniRule"/>
</dbReference>
<dbReference type="Gene3D" id="3.40.1010.20">
    <property type="entry name" value="4-hydroxy-3-methylbut-2-enyl diphosphate reductase, catalytic domain"/>
    <property type="match status" value="2"/>
</dbReference>
<sequence>MQIKLANPRGFCAGVDRAIEIVNRALEVFGPPIYVRHEVVHNKFVVEDLRERGAIFVDELEQVPDGFIVIFSAHGVSQAVRMEGERRGLKVFDATCPLVTKVHLEVTKYSREGRECILIGHAGHPEVEGTMGQYDTASGGSIYLVEDEKDVAELQVRNPEALAFVTQTTLSMDDTSRVIDALRARFPSIGGPRKDDICYATQNRQDAVKQLAAECDLVLVVGSPNSSNSNRLRELAERMSTPAYLIDGAEDLRREWFESVDRIGITAGASAPEVLVLGVIDRLREWGATGMDELDGRPENVTFSMPKELRLREL</sequence>
<reference evidence="7 8" key="1">
    <citation type="submission" date="2018-06" db="EMBL/GenBank/DDBJ databases">
        <title>Whole genome sequencing of four bacterial strains from South Shetland trench revealing bio-synthetic gene clusters.</title>
        <authorList>
            <person name="Abdel-Mageed W.M."/>
            <person name="Lehri B."/>
            <person name="Jarmusch S.A."/>
            <person name="Miranda K."/>
            <person name="Goodfellow M."/>
            <person name="Jaspars M."/>
            <person name="Karlyshev A.V."/>
        </authorList>
    </citation>
    <scope>NUCLEOTIDE SEQUENCE [LARGE SCALE GENOMIC DNA]</scope>
    <source>
        <strain evidence="7 8">SST2</strain>
    </source>
</reference>
<dbReference type="UniPathway" id="UPA00059">
    <property type="reaction ID" value="UER00105"/>
</dbReference>
<feature type="binding site" evidence="5">
    <location>
        <position position="270"/>
    </location>
    <ligand>
        <name>(2E)-4-hydroxy-3-methylbut-2-enyl diphosphate</name>
        <dbReference type="ChEBI" id="CHEBI:128753"/>
    </ligand>
</feature>
<dbReference type="PANTHER" id="PTHR30426:SF0">
    <property type="entry name" value="4-HYDROXY-3-METHYLBUT-2-ENYL DIPHOSPHATE REDUCTASE"/>
    <property type="match status" value="1"/>
</dbReference>
<feature type="binding site" evidence="5">
    <location>
        <position position="74"/>
    </location>
    <ligand>
        <name>dimethylallyl diphosphate</name>
        <dbReference type="ChEBI" id="CHEBI:57623"/>
    </ligand>
</feature>
<comment type="function">
    <text evidence="5">Catalyzes the conversion of 1-hydroxy-2-methyl-2-(E)-butenyl 4-diphosphate (HMBPP) into a mixture of isopentenyl diphosphate (IPP) and dimethylallyl diphosphate (DMAPP). Acts in the terminal step of the DOXP/MEP pathway for isoprenoid precursor biosynthesis.</text>
</comment>
<comment type="similarity">
    <text evidence="5">Belongs to the IspH family.</text>
</comment>
<evidence type="ECO:0000256" key="1">
    <source>
        <dbReference type="ARBA" id="ARBA00022485"/>
    </source>
</evidence>
<dbReference type="NCBIfam" id="NF002190">
    <property type="entry name" value="PRK01045.1-4"/>
    <property type="match status" value="1"/>
</dbReference>
<evidence type="ECO:0000313" key="8">
    <source>
        <dbReference type="Proteomes" id="UP000252554"/>
    </source>
</evidence>
<feature type="binding site" evidence="5">
    <location>
        <position position="226"/>
    </location>
    <ligand>
        <name>isopentenyl diphosphate</name>
        <dbReference type="ChEBI" id="CHEBI:128769"/>
    </ligand>
</feature>
<proteinExistence type="inferred from homology"/>
<feature type="binding site" evidence="5">
    <location>
        <position position="228"/>
    </location>
    <ligand>
        <name>isopentenyl diphosphate</name>
        <dbReference type="ChEBI" id="CHEBI:128769"/>
    </ligand>
</feature>
<dbReference type="EMBL" id="CP076683">
    <property type="protein sequence ID" value="QWV17192.1"/>
    <property type="molecule type" value="Genomic_DNA"/>
</dbReference>
<keyword evidence="5" id="KW-0414">Isoprene biosynthesis</keyword>
<feature type="binding site" evidence="5">
    <location>
        <position position="124"/>
    </location>
    <ligand>
        <name>dimethylallyl diphosphate</name>
        <dbReference type="ChEBI" id="CHEBI:57623"/>
    </ligand>
</feature>
<comment type="catalytic activity">
    <reaction evidence="5">
        <text>isopentenyl diphosphate + 2 oxidized [2Fe-2S]-[ferredoxin] + H2O = (2E)-4-hydroxy-3-methylbut-2-enyl diphosphate + 2 reduced [2Fe-2S]-[ferredoxin] + 2 H(+)</text>
        <dbReference type="Rhea" id="RHEA:24488"/>
        <dbReference type="Rhea" id="RHEA-COMP:10000"/>
        <dbReference type="Rhea" id="RHEA-COMP:10001"/>
        <dbReference type="ChEBI" id="CHEBI:15377"/>
        <dbReference type="ChEBI" id="CHEBI:15378"/>
        <dbReference type="ChEBI" id="CHEBI:33737"/>
        <dbReference type="ChEBI" id="CHEBI:33738"/>
        <dbReference type="ChEBI" id="CHEBI:128753"/>
        <dbReference type="ChEBI" id="CHEBI:128769"/>
        <dbReference type="EC" id="1.17.7.4"/>
    </reaction>
</comment>
<dbReference type="PANTHER" id="PTHR30426">
    <property type="entry name" value="4-HYDROXY-3-METHYLBUT-2-ENYL DIPHOSPHATE REDUCTASE"/>
    <property type="match status" value="1"/>
</dbReference>
<dbReference type="GO" id="GO:0051539">
    <property type="term" value="F:4 iron, 4 sulfur cluster binding"/>
    <property type="evidence" value="ECO:0007669"/>
    <property type="project" value="UniProtKB-UniRule"/>
</dbReference>
<feature type="binding site" evidence="5">
    <location>
        <position position="124"/>
    </location>
    <ligand>
        <name>(2E)-4-hydroxy-3-methylbut-2-enyl diphosphate</name>
        <dbReference type="ChEBI" id="CHEBI:128753"/>
    </ligand>
</feature>
<feature type="binding site" evidence="5">
    <location>
        <position position="168"/>
    </location>
    <ligand>
        <name>(2E)-4-hydroxy-3-methylbut-2-enyl diphosphate</name>
        <dbReference type="ChEBI" id="CHEBI:128753"/>
    </ligand>
</feature>